<name>C0FTH2_9FIRM</name>
<keyword evidence="4 8" id="KW-0812">Transmembrane</keyword>
<dbReference type="RefSeq" id="WP_007885909.1">
    <property type="nucleotide sequence ID" value="NZ_ACFY01000086.1"/>
</dbReference>
<gene>
    <name evidence="9" type="ORF">ROSEINA2194_02043</name>
</gene>
<dbReference type="Pfam" id="PF04647">
    <property type="entry name" value="AgrB"/>
    <property type="match status" value="1"/>
</dbReference>
<proteinExistence type="predicted"/>
<dbReference type="GO" id="GO:0009372">
    <property type="term" value="P:quorum sensing"/>
    <property type="evidence" value="ECO:0007669"/>
    <property type="project" value="UniProtKB-KW"/>
</dbReference>
<organism evidence="9 10">
    <name type="scientific">Roseburia inulinivorans DSM 16841</name>
    <dbReference type="NCBI Taxonomy" id="622312"/>
    <lineage>
        <taxon>Bacteria</taxon>
        <taxon>Bacillati</taxon>
        <taxon>Bacillota</taxon>
        <taxon>Clostridia</taxon>
        <taxon>Lachnospirales</taxon>
        <taxon>Lachnospiraceae</taxon>
        <taxon>Roseburia</taxon>
    </lineage>
</organism>
<evidence type="ECO:0000313" key="9">
    <source>
        <dbReference type="EMBL" id="EEG94131.1"/>
    </source>
</evidence>
<evidence type="ECO:0000256" key="7">
    <source>
        <dbReference type="ARBA" id="ARBA00023136"/>
    </source>
</evidence>
<dbReference type="GO" id="GO:0016020">
    <property type="term" value="C:membrane"/>
    <property type="evidence" value="ECO:0007669"/>
    <property type="project" value="InterPro"/>
</dbReference>
<keyword evidence="7 8" id="KW-0472">Membrane</keyword>
<comment type="caution">
    <text evidence="9">The sequence shown here is derived from an EMBL/GenBank/DDBJ whole genome shotgun (WGS) entry which is preliminary data.</text>
</comment>
<reference evidence="9 10" key="2">
    <citation type="submission" date="2009-03" db="EMBL/GenBank/DDBJ databases">
        <title>Draft genome sequence of Roseburia inulinivorans (DSM 16841).</title>
        <authorList>
            <person name="Sudarsanam P."/>
            <person name="Ley R."/>
            <person name="Guruge J."/>
            <person name="Turnbaugh P.J."/>
            <person name="Mahowald M."/>
            <person name="Liep D."/>
            <person name="Gordon J."/>
        </authorList>
    </citation>
    <scope>NUCLEOTIDE SEQUENCE [LARGE SCALE GENOMIC DNA]</scope>
    <source>
        <strain evidence="9 10">DSM 16841</strain>
    </source>
</reference>
<dbReference type="EMBL" id="ACFY01000086">
    <property type="protein sequence ID" value="EEG94131.1"/>
    <property type="molecule type" value="Genomic_DNA"/>
</dbReference>
<evidence type="ECO:0000256" key="2">
    <source>
        <dbReference type="ARBA" id="ARBA00022654"/>
    </source>
</evidence>
<dbReference type="AlphaFoldDB" id="C0FTH2"/>
<dbReference type="Proteomes" id="UP000003561">
    <property type="component" value="Unassembled WGS sequence"/>
</dbReference>
<dbReference type="GO" id="GO:0008233">
    <property type="term" value="F:peptidase activity"/>
    <property type="evidence" value="ECO:0007669"/>
    <property type="project" value="UniProtKB-KW"/>
</dbReference>
<evidence type="ECO:0000256" key="6">
    <source>
        <dbReference type="ARBA" id="ARBA00022989"/>
    </source>
</evidence>
<evidence type="ECO:0000256" key="4">
    <source>
        <dbReference type="ARBA" id="ARBA00022692"/>
    </source>
</evidence>
<dbReference type="GeneID" id="75162378"/>
<keyword evidence="3" id="KW-0645">Protease</keyword>
<dbReference type="GO" id="GO:0006508">
    <property type="term" value="P:proteolysis"/>
    <property type="evidence" value="ECO:0007669"/>
    <property type="project" value="UniProtKB-KW"/>
</dbReference>
<evidence type="ECO:0000256" key="3">
    <source>
        <dbReference type="ARBA" id="ARBA00022670"/>
    </source>
</evidence>
<accession>C0FTH2</accession>
<keyword evidence="1" id="KW-1003">Cell membrane</keyword>
<keyword evidence="2" id="KW-0673">Quorum sensing</keyword>
<feature type="transmembrane region" description="Helical" evidence="8">
    <location>
        <begin position="37"/>
        <end position="61"/>
    </location>
</feature>
<keyword evidence="6 8" id="KW-1133">Transmembrane helix</keyword>
<dbReference type="InterPro" id="IPR006741">
    <property type="entry name" value="AgrB"/>
</dbReference>
<evidence type="ECO:0000256" key="5">
    <source>
        <dbReference type="ARBA" id="ARBA00022801"/>
    </source>
</evidence>
<reference evidence="9 10" key="1">
    <citation type="submission" date="2009-02" db="EMBL/GenBank/DDBJ databases">
        <authorList>
            <person name="Fulton L."/>
            <person name="Clifton S."/>
            <person name="Fulton B."/>
            <person name="Xu J."/>
            <person name="Minx P."/>
            <person name="Pepin K.H."/>
            <person name="Johnson M."/>
            <person name="Bhonagiri V."/>
            <person name="Nash W.E."/>
            <person name="Mardis E.R."/>
            <person name="Wilson R.K."/>
        </authorList>
    </citation>
    <scope>NUCLEOTIDE SEQUENCE [LARGE SCALE GENOMIC DNA]</scope>
    <source>
        <strain evidence="9 10">DSM 16841</strain>
    </source>
</reference>
<protein>
    <submittedName>
        <fullName evidence="9">Uncharacterized protein</fullName>
    </submittedName>
</protein>
<evidence type="ECO:0000256" key="1">
    <source>
        <dbReference type="ARBA" id="ARBA00022475"/>
    </source>
</evidence>
<evidence type="ECO:0000313" key="10">
    <source>
        <dbReference type="Proteomes" id="UP000003561"/>
    </source>
</evidence>
<evidence type="ECO:0000256" key="8">
    <source>
        <dbReference type="SAM" id="Phobius"/>
    </source>
</evidence>
<sequence length="63" mass="7332">MRKITTRIVHFFIESKVINETDREIYEYGLEILSENVMLTVFLLLFGVAIGRGIETGIFLFSF</sequence>
<keyword evidence="5" id="KW-0378">Hydrolase</keyword>